<dbReference type="CDD" id="cd00229">
    <property type="entry name" value="SGNH_hydrolase"/>
    <property type="match status" value="1"/>
</dbReference>
<dbReference type="Gene3D" id="3.40.50.1110">
    <property type="entry name" value="SGNH hydrolase"/>
    <property type="match status" value="1"/>
</dbReference>
<evidence type="ECO:0000313" key="1">
    <source>
        <dbReference type="EMBL" id="OPF88091.1"/>
    </source>
</evidence>
<dbReference type="AlphaFoldDB" id="A0A1V4DI32"/>
<dbReference type="RefSeq" id="WP_079347117.1">
    <property type="nucleotide sequence ID" value="NZ_MVAB01000001.1"/>
</dbReference>
<organism evidence="1 2">
    <name type="scientific">Vagococcus martis</name>
    <dbReference type="NCBI Taxonomy" id="1768210"/>
    <lineage>
        <taxon>Bacteria</taxon>
        <taxon>Bacillati</taxon>
        <taxon>Bacillota</taxon>
        <taxon>Bacilli</taxon>
        <taxon>Lactobacillales</taxon>
        <taxon>Enterococcaceae</taxon>
        <taxon>Vagococcus</taxon>
    </lineage>
</organism>
<protein>
    <recommendedName>
        <fullName evidence="3">SGNH hydrolase-type esterase domain-containing protein</fullName>
    </recommendedName>
</protein>
<dbReference type="Proteomes" id="UP000189970">
    <property type="component" value="Unassembled WGS sequence"/>
</dbReference>
<gene>
    <name evidence="1" type="ORF">BW731_07870</name>
</gene>
<dbReference type="Pfam" id="PF00657">
    <property type="entry name" value="Lipase_GDSL"/>
    <property type="match status" value="1"/>
</dbReference>
<accession>A0A1V4DI32</accession>
<name>A0A1V4DI32_9ENTE</name>
<dbReference type="SUPFAM" id="SSF52266">
    <property type="entry name" value="SGNH hydrolase"/>
    <property type="match status" value="1"/>
</dbReference>
<dbReference type="EMBL" id="MVAB01000001">
    <property type="protein sequence ID" value="OPF88091.1"/>
    <property type="molecule type" value="Genomic_DNA"/>
</dbReference>
<dbReference type="InterPro" id="IPR036514">
    <property type="entry name" value="SGNH_hydro_sf"/>
</dbReference>
<comment type="caution">
    <text evidence="1">The sequence shown here is derived from an EMBL/GenBank/DDBJ whole genome shotgun (WGS) entry which is preliminary data.</text>
</comment>
<dbReference type="InterPro" id="IPR001087">
    <property type="entry name" value="GDSL"/>
</dbReference>
<proteinExistence type="predicted"/>
<sequence>MKKKIMLAILSLIVLCGVALIYLYKSNAGIAVKDNVIDIQKEKVDVKQVTKEKDSNRPKVIVNFGDSIFGNTGETSEDTSISAELTKITPNKYINAAFGNTMASTRQDYMYWDSLSLVSLVNEVVKDDSDISKWNTQDASISAGVFPDKFADQLDKIKKIDFFDVDEITIGFGTNDFTKEASLFGTDVHSYSYALDNSIKKLKKEYPDIKITVISPAYRYWKNPDGTFLEDSNTREVNGYKLTDFVEESKKIAKENDVTFINNYDVINFDNKEQYFDEFDSTHQNVEGRRFLAKYLAEQMK</sequence>
<reference evidence="1 2" key="1">
    <citation type="submission" date="2017-02" db="EMBL/GenBank/DDBJ databases">
        <title>Vagococcus cremeus sp. nov., isolated from the small intestine of a marten, Martes flavigula.</title>
        <authorList>
            <person name="Tak E.J."/>
            <person name="Bae J.-W."/>
        </authorList>
    </citation>
    <scope>NUCLEOTIDE SEQUENCE [LARGE SCALE GENOMIC DNA]</scope>
    <source>
        <strain evidence="1 2">D7T301</strain>
    </source>
</reference>
<dbReference type="GO" id="GO:0016788">
    <property type="term" value="F:hydrolase activity, acting on ester bonds"/>
    <property type="evidence" value="ECO:0007669"/>
    <property type="project" value="InterPro"/>
</dbReference>
<keyword evidence="2" id="KW-1185">Reference proteome</keyword>
<evidence type="ECO:0000313" key="2">
    <source>
        <dbReference type="Proteomes" id="UP000189970"/>
    </source>
</evidence>
<evidence type="ECO:0008006" key="3">
    <source>
        <dbReference type="Google" id="ProtNLM"/>
    </source>
</evidence>